<keyword evidence="1" id="KW-1133">Transmembrane helix</keyword>
<name>G9ZJA0_9GAMM</name>
<keyword evidence="1" id="KW-0812">Transmembrane</keyword>
<dbReference type="Pfam" id="PF11990">
    <property type="entry name" value="DUF3487"/>
    <property type="match status" value="1"/>
</dbReference>
<keyword evidence="1" id="KW-0472">Membrane</keyword>
<proteinExistence type="predicted"/>
<dbReference type="EMBL" id="AGCM01000184">
    <property type="protein sequence ID" value="EHM50241.1"/>
    <property type="molecule type" value="Genomic_DNA"/>
</dbReference>
<dbReference type="AlphaFoldDB" id="G9ZJA0"/>
<evidence type="ECO:0000313" key="3">
    <source>
        <dbReference type="Proteomes" id="UP000004750"/>
    </source>
</evidence>
<reference evidence="2 3" key="1">
    <citation type="submission" date="2011-08" db="EMBL/GenBank/DDBJ databases">
        <authorList>
            <person name="Weinstock G."/>
            <person name="Sodergren E."/>
            <person name="Clifton S."/>
            <person name="Fulton L."/>
            <person name="Fulton B."/>
            <person name="Courtney L."/>
            <person name="Fronick C."/>
            <person name="Harrison M."/>
            <person name="Strong C."/>
            <person name="Farmer C."/>
            <person name="Delahaunty K."/>
            <person name="Markovic C."/>
            <person name="Hall O."/>
            <person name="Minx P."/>
            <person name="Tomlinson C."/>
            <person name="Mitreva M."/>
            <person name="Hou S."/>
            <person name="Chen J."/>
            <person name="Wollam A."/>
            <person name="Pepin K.H."/>
            <person name="Johnson M."/>
            <person name="Bhonagiri V."/>
            <person name="Zhang X."/>
            <person name="Suruliraj S."/>
            <person name="Warren W."/>
            <person name="Chinwalla A."/>
            <person name="Mardis E.R."/>
            <person name="Wilson R.K."/>
        </authorList>
    </citation>
    <scope>NUCLEOTIDE SEQUENCE [LARGE SCALE GENOMIC DNA]</scope>
    <source>
        <strain evidence="2 3">F0432</strain>
    </source>
</reference>
<dbReference type="Proteomes" id="UP000004750">
    <property type="component" value="Unassembled WGS sequence"/>
</dbReference>
<evidence type="ECO:0000313" key="2">
    <source>
        <dbReference type="EMBL" id="EHM50241.1"/>
    </source>
</evidence>
<accession>G9ZJA0</accession>
<comment type="caution">
    <text evidence="2">The sequence shown here is derived from an EMBL/GenBank/DDBJ whole genome shotgun (WGS) entry which is preliminary data.</text>
</comment>
<feature type="transmembrane region" description="Helical" evidence="1">
    <location>
        <begin position="55"/>
        <end position="72"/>
    </location>
</feature>
<sequence length="118" mass="13259">MKPGSILSEMEREPVIFFGCTWSEVTSALRQGLAVGALVAALAAIGAATLLRIPAVIAIAMFTMMAVTFFATRRQLRKIAELRAGRPLFYERHAQTHTNSNIFIQPARRYQRERNTHR</sequence>
<gene>
    <name evidence="2" type="ORF">HMPREF9080_02869</name>
</gene>
<evidence type="ECO:0000256" key="1">
    <source>
        <dbReference type="SAM" id="Phobius"/>
    </source>
</evidence>
<dbReference type="STRING" id="797473.HMPREF9080_02869"/>
<dbReference type="HOGENOM" id="CLU_2092383_0_0_6"/>
<organism evidence="2 3">
    <name type="scientific">Cardiobacterium valvarum F0432</name>
    <dbReference type="NCBI Taxonomy" id="797473"/>
    <lineage>
        <taxon>Bacteria</taxon>
        <taxon>Pseudomonadati</taxon>
        <taxon>Pseudomonadota</taxon>
        <taxon>Gammaproteobacteria</taxon>
        <taxon>Cardiobacteriales</taxon>
        <taxon>Cardiobacteriaceae</taxon>
        <taxon>Cardiobacterium</taxon>
    </lineage>
</organism>
<dbReference type="InterPro" id="IPR021877">
    <property type="entry name" value="DUF3487"/>
</dbReference>
<protein>
    <submittedName>
        <fullName evidence="2">Conjugative transfer region protein family</fullName>
    </submittedName>
</protein>